<evidence type="ECO:0000259" key="6">
    <source>
        <dbReference type="Pfam" id="PF05175"/>
    </source>
</evidence>
<dbReference type="CDD" id="cd02440">
    <property type="entry name" value="AdoMet_MTases"/>
    <property type="match status" value="1"/>
</dbReference>
<dbReference type="SUPFAM" id="SSF53335">
    <property type="entry name" value="S-adenosyl-L-methionine-dependent methyltransferases"/>
    <property type="match status" value="1"/>
</dbReference>
<accession>A0A1M5ZMH7</accession>
<comment type="function">
    <text evidence="5">Methylates the class 1 translation termination release factors RF1/PrfA and RF2/PrfB on the glutamine residue of the universally conserved GGQ motif.</text>
</comment>
<dbReference type="GO" id="GO:0032259">
    <property type="term" value="P:methylation"/>
    <property type="evidence" value="ECO:0007669"/>
    <property type="project" value="UniProtKB-KW"/>
</dbReference>
<dbReference type="NCBIfam" id="TIGR03534">
    <property type="entry name" value="RF_mod_PrmC"/>
    <property type="match status" value="1"/>
</dbReference>
<keyword evidence="9" id="KW-1185">Reference proteome</keyword>
<dbReference type="NCBIfam" id="TIGR00536">
    <property type="entry name" value="hemK_fam"/>
    <property type="match status" value="1"/>
</dbReference>
<feature type="binding site" evidence="5">
    <location>
        <position position="185"/>
    </location>
    <ligand>
        <name>S-adenosyl-L-methionine</name>
        <dbReference type="ChEBI" id="CHEBI:59789"/>
    </ligand>
</feature>
<dbReference type="Gene3D" id="1.10.8.10">
    <property type="entry name" value="DNA helicase RuvA subunit, C-terminal domain"/>
    <property type="match status" value="1"/>
</dbReference>
<keyword evidence="3 5" id="KW-0949">S-adenosyl-L-methionine</keyword>
<dbReference type="GeneID" id="89510760"/>
<evidence type="ECO:0000256" key="3">
    <source>
        <dbReference type="ARBA" id="ARBA00022691"/>
    </source>
</evidence>
<feature type="domain" description="Methyltransferase small" evidence="6">
    <location>
        <begin position="105"/>
        <end position="192"/>
    </location>
</feature>
<keyword evidence="2 5" id="KW-0808">Transferase</keyword>
<gene>
    <name evidence="5" type="primary">prmC</name>
    <name evidence="8" type="ORF">SAMN02745229_02439</name>
</gene>
<feature type="domain" description="Release factor glutamine methyltransferase N-terminal" evidence="7">
    <location>
        <begin position="7"/>
        <end position="75"/>
    </location>
</feature>
<dbReference type="GO" id="GO:0102559">
    <property type="term" value="F:peptide chain release factor N(5)-glutamine methyltransferase activity"/>
    <property type="evidence" value="ECO:0007669"/>
    <property type="project" value="UniProtKB-EC"/>
</dbReference>
<dbReference type="GO" id="GO:0003676">
    <property type="term" value="F:nucleic acid binding"/>
    <property type="evidence" value="ECO:0007669"/>
    <property type="project" value="InterPro"/>
</dbReference>
<protein>
    <recommendedName>
        <fullName evidence="5">Release factor glutamine methyltransferase</fullName>
        <shortName evidence="5">RF MTase</shortName>
        <ecNumber evidence="5">2.1.1.297</ecNumber>
    </recommendedName>
    <alternativeName>
        <fullName evidence="5">N5-glutamine methyltransferase PrmC</fullName>
    </alternativeName>
    <alternativeName>
        <fullName evidence="5">Protein-(glutamine-N5) MTase PrmC</fullName>
    </alternativeName>
    <alternativeName>
        <fullName evidence="5">Protein-glutamine N-methyltransferase PrmC</fullName>
    </alternativeName>
</protein>
<dbReference type="Gene3D" id="3.40.50.150">
    <property type="entry name" value="Vaccinia Virus protein VP39"/>
    <property type="match status" value="1"/>
</dbReference>
<dbReference type="InterPro" id="IPR040758">
    <property type="entry name" value="PrmC_N"/>
</dbReference>
<feature type="binding site" evidence="5">
    <location>
        <begin position="185"/>
        <end position="188"/>
    </location>
    <ligand>
        <name>substrate</name>
    </ligand>
</feature>
<keyword evidence="1 5" id="KW-0489">Methyltransferase</keyword>
<dbReference type="InterPro" id="IPR004556">
    <property type="entry name" value="HemK-like"/>
</dbReference>
<dbReference type="Proteomes" id="UP000184278">
    <property type="component" value="Unassembled WGS sequence"/>
</dbReference>
<dbReference type="HAMAP" id="MF_02126">
    <property type="entry name" value="RF_methyltr_PrmC"/>
    <property type="match status" value="1"/>
</dbReference>
<dbReference type="RefSeq" id="WP_073388134.1">
    <property type="nucleotide sequence ID" value="NZ_FQXK01000020.1"/>
</dbReference>
<dbReference type="PANTHER" id="PTHR18895:SF74">
    <property type="entry name" value="MTRF1L RELEASE FACTOR GLUTAMINE METHYLTRANSFERASE"/>
    <property type="match status" value="1"/>
</dbReference>
<evidence type="ECO:0000256" key="1">
    <source>
        <dbReference type="ARBA" id="ARBA00022603"/>
    </source>
</evidence>
<name>A0A1M5ZMH7_BUTFI</name>
<comment type="similarity">
    <text evidence="5">Belongs to the protein N5-glutamine methyltransferase family. PrmC subfamily.</text>
</comment>
<evidence type="ECO:0000259" key="7">
    <source>
        <dbReference type="Pfam" id="PF17827"/>
    </source>
</evidence>
<organism evidence="8 9">
    <name type="scientific">Butyrivibrio fibrisolvens DSM 3071</name>
    <dbReference type="NCBI Taxonomy" id="1121131"/>
    <lineage>
        <taxon>Bacteria</taxon>
        <taxon>Bacillati</taxon>
        <taxon>Bacillota</taxon>
        <taxon>Clostridia</taxon>
        <taxon>Lachnospirales</taxon>
        <taxon>Lachnospiraceae</taxon>
        <taxon>Butyrivibrio</taxon>
    </lineage>
</organism>
<dbReference type="InterPro" id="IPR007848">
    <property type="entry name" value="Small_mtfrase_dom"/>
</dbReference>
<evidence type="ECO:0000313" key="9">
    <source>
        <dbReference type="Proteomes" id="UP000184278"/>
    </source>
</evidence>
<proteinExistence type="inferred from homology"/>
<comment type="catalytic activity">
    <reaction evidence="4 5">
        <text>L-glutaminyl-[peptide chain release factor] + S-adenosyl-L-methionine = N(5)-methyl-L-glutaminyl-[peptide chain release factor] + S-adenosyl-L-homocysteine + H(+)</text>
        <dbReference type="Rhea" id="RHEA:42896"/>
        <dbReference type="Rhea" id="RHEA-COMP:10271"/>
        <dbReference type="Rhea" id="RHEA-COMP:10272"/>
        <dbReference type="ChEBI" id="CHEBI:15378"/>
        <dbReference type="ChEBI" id="CHEBI:30011"/>
        <dbReference type="ChEBI" id="CHEBI:57856"/>
        <dbReference type="ChEBI" id="CHEBI:59789"/>
        <dbReference type="ChEBI" id="CHEBI:61891"/>
        <dbReference type="EC" id="2.1.1.297"/>
    </reaction>
</comment>
<dbReference type="EC" id="2.1.1.297" evidence="5"/>
<dbReference type="InterPro" id="IPR002052">
    <property type="entry name" value="DNA_methylase_N6_adenine_CS"/>
</dbReference>
<dbReference type="InterPro" id="IPR029063">
    <property type="entry name" value="SAM-dependent_MTases_sf"/>
</dbReference>
<dbReference type="EMBL" id="FQXK01000020">
    <property type="protein sequence ID" value="SHI25381.1"/>
    <property type="molecule type" value="Genomic_DNA"/>
</dbReference>
<comment type="caution">
    <text evidence="5">Lacks conserved residue(s) required for the propagation of feature annotation.</text>
</comment>
<dbReference type="InterPro" id="IPR019874">
    <property type="entry name" value="RF_methyltr_PrmC"/>
</dbReference>
<reference evidence="9" key="1">
    <citation type="submission" date="2016-11" db="EMBL/GenBank/DDBJ databases">
        <authorList>
            <person name="Varghese N."/>
            <person name="Submissions S."/>
        </authorList>
    </citation>
    <scope>NUCLEOTIDE SEQUENCE [LARGE SCALE GENOMIC DNA]</scope>
    <source>
        <strain evidence="9">DSM 3071</strain>
    </source>
</reference>
<evidence type="ECO:0000256" key="5">
    <source>
        <dbReference type="HAMAP-Rule" id="MF_02126"/>
    </source>
</evidence>
<dbReference type="Pfam" id="PF05175">
    <property type="entry name" value="MTS"/>
    <property type="match status" value="1"/>
</dbReference>
<evidence type="ECO:0000256" key="2">
    <source>
        <dbReference type="ARBA" id="ARBA00022679"/>
    </source>
</evidence>
<dbReference type="InterPro" id="IPR050320">
    <property type="entry name" value="N5-glutamine_MTase"/>
</dbReference>
<dbReference type="PANTHER" id="PTHR18895">
    <property type="entry name" value="HEMK METHYLTRANSFERASE"/>
    <property type="match status" value="1"/>
</dbReference>
<dbReference type="Pfam" id="PF17827">
    <property type="entry name" value="PrmC_N"/>
    <property type="match status" value="1"/>
</dbReference>
<evidence type="ECO:0000313" key="8">
    <source>
        <dbReference type="EMBL" id="SHI25381.1"/>
    </source>
</evidence>
<evidence type="ECO:0000256" key="4">
    <source>
        <dbReference type="ARBA" id="ARBA00048391"/>
    </source>
</evidence>
<dbReference type="STRING" id="1121131.SAMN02745229_02439"/>
<sequence length="280" mass="31493">MIYSDVYKIASDRLKEAGVPEYQLDARLLLEYVCGTDYNTLLVHGDREVSPEEEKKYNELIEKRASRIPLAYIVGHQEFMGLDFTVNENVLVPNQDTETLVEEALREVSDGMRFMDLCTGSGCIALSILHYTNDTTCVMTDISDKAIEVATANSNNLGLSDRTKIIKTDLFPQDIDEKFDMIVSNPPYIKTKVIETLPPEVGKGEPYIALDGGSDGLVFYRRIVEKASEFLYSSGWLMMEIGYDQGQEVAELMRNAGFHEVEVIKDLGGNDRVVRGCLYK</sequence>
<dbReference type="AlphaFoldDB" id="A0A1M5ZMH7"/>
<feature type="binding site" evidence="5">
    <location>
        <position position="141"/>
    </location>
    <ligand>
        <name>S-adenosyl-L-methionine</name>
        <dbReference type="ChEBI" id="CHEBI:59789"/>
    </ligand>
</feature>
<dbReference type="PROSITE" id="PS00092">
    <property type="entry name" value="N6_MTASE"/>
    <property type="match status" value="1"/>
</dbReference>
<dbReference type="OrthoDB" id="9800643at2"/>